<dbReference type="EMBL" id="JAGTXO010000015">
    <property type="protein sequence ID" value="KAG8463752.1"/>
    <property type="molecule type" value="Genomic_DNA"/>
</dbReference>
<feature type="region of interest" description="Disordered" evidence="1">
    <location>
        <begin position="283"/>
        <end position="345"/>
    </location>
</feature>
<sequence>MMETLSTRYLTDEHDRAEARKGDSWYSPAMLIRRERLWRDADVQRALQGAWDSFSQATARHHGERAAAHGGRPAHGGGAHAEADGVRDASVLTWPDYFEISRRVYLVLMRHDDPREAVFLAKADWVHDTRGWPDPTTPPFERTLSRDDFLRSWFELADVQTERMSESTFERFVSKMTSTIVKVEPRTGVRTLRSDAEIAAIVKSRRARGKLGHGDVRAGRAEWVRTAPAGENPPRPHHYESPTTASVAAHRAKYTLETVTAWEVARRGARNLPALKAGQHARGALAHSGSRVSSLSASLTASRRPSLPPSAAPSQPSSRAASRPASAPRRSSAAASLAGRPTASS</sequence>
<dbReference type="Proteomes" id="UP000751190">
    <property type="component" value="Unassembled WGS sequence"/>
</dbReference>
<feature type="compositionally biased region" description="Low complexity" evidence="1">
    <location>
        <begin position="312"/>
        <end position="345"/>
    </location>
</feature>
<evidence type="ECO:0000313" key="3">
    <source>
        <dbReference type="Proteomes" id="UP000751190"/>
    </source>
</evidence>
<accession>A0A8J5XGX7</accession>
<gene>
    <name evidence="2" type="ORF">KFE25_004025</name>
</gene>
<evidence type="ECO:0000256" key="1">
    <source>
        <dbReference type="SAM" id="MobiDB-lite"/>
    </source>
</evidence>
<name>A0A8J5XGX7_DIALT</name>
<feature type="region of interest" description="Disordered" evidence="1">
    <location>
        <begin position="58"/>
        <end position="82"/>
    </location>
</feature>
<organism evidence="2 3">
    <name type="scientific">Diacronema lutheri</name>
    <name type="common">Unicellular marine alga</name>
    <name type="synonym">Monochrysis lutheri</name>
    <dbReference type="NCBI Taxonomy" id="2081491"/>
    <lineage>
        <taxon>Eukaryota</taxon>
        <taxon>Haptista</taxon>
        <taxon>Haptophyta</taxon>
        <taxon>Pavlovophyceae</taxon>
        <taxon>Pavlovales</taxon>
        <taxon>Pavlovaceae</taxon>
        <taxon>Diacronema</taxon>
    </lineage>
</organism>
<reference evidence="2" key="1">
    <citation type="submission" date="2021-05" db="EMBL/GenBank/DDBJ databases">
        <title>The genome of the haptophyte Pavlova lutheri (Diacronema luteri, Pavlovales) - a model for lipid biosynthesis in eukaryotic algae.</title>
        <authorList>
            <person name="Hulatt C.J."/>
            <person name="Posewitz M.C."/>
        </authorList>
    </citation>
    <scope>NUCLEOTIDE SEQUENCE</scope>
    <source>
        <strain evidence="2">NIVA-4/92</strain>
    </source>
</reference>
<proteinExistence type="predicted"/>
<protein>
    <submittedName>
        <fullName evidence="2">Uncharacterized protein</fullName>
    </submittedName>
</protein>
<dbReference type="AlphaFoldDB" id="A0A8J5XGX7"/>
<comment type="caution">
    <text evidence="2">The sequence shown here is derived from an EMBL/GenBank/DDBJ whole genome shotgun (WGS) entry which is preliminary data.</text>
</comment>
<keyword evidence="3" id="KW-1185">Reference proteome</keyword>
<evidence type="ECO:0000313" key="2">
    <source>
        <dbReference type="EMBL" id="KAG8463752.1"/>
    </source>
</evidence>
<feature type="compositionally biased region" description="Low complexity" evidence="1">
    <location>
        <begin position="285"/>
        <end position="305"/>
    </location>
</feature>